<gene>
    <name evidence="2" type="ORF">PRLR5076_22460</name>
</gene>
<comment type="caution">
    <text evidence="2">The sequence shown here is derived from an EMBL/GenBank/DDBJ whole genome shotgun (WGS) entry which is preliminary data.</text>
</comment>
<evidence type="ECO:0000256" key="1">
    <source>
        <dbReference type="SAM" id="SignalP"/>
    </source>
</evidence>
<keyword evidence="3" id="KW-1185">Reference proteome</keyword>
<proteinExistence type="predicted"/>
<feature type="signal peptide" evidence="1">
    <location>
        <begin position="1"/>
        <end position="19"/>
    </location>
</feature>
<dbReference type="GeneID" id="72466563"/>
<name>A0A9R1CB87_9BACT</name>
<protein>
    <submittedName>
        <fullName evidence="2">Uncharacterized protein</fullName>
    </submittedName>
</protein>
<sequence>MKHTIVILLMLAIAATGMAQETQPRVFQQIYNSAMKTANDPGAPMPERKAASFRADAVNYLSNRTLSEIADTTKALKPEEIAALNSQLDSMAYFMYDYVNIFNKEYSRAKGQKDKARVLRLFREVSINNPLYNDPDRQLVLAYYNREDFLTQFSLDTNWVKAVGEVKKRLREM</sequence>
<accession>A0A9R1CB87</accession>
<organism evidence="2 3">
    <name type="scientific">Prevotella lacticifex</name>
    <dbReference type="NCBI Taxonomy" id="2854755"/>
    <lineage>
        <taxon>Bacteria</taxon>
        <taxon>Pseudomonadati</taxon>
        <taxon>Bacteroidota</taxon>
        <taxon>Bacteroidia</taxon>
        <taxon>Bacteroidales</taxon>
        <taxon>Prevotellaceae</taxon>
        <taxon>Prevotella</taxon>
    </lineage>
</organism>
<feature type="chain" id="PRO_5040413563" evidence="1">
    <location>
        <begin position="20"/>
        <end position="173"/>
    </location>
</feature>
<keyword evidence="1" id="KW-0732">Signal</keyword>
<dbReference type="AlphaFoldDB" id="A0A9R1CB87"/>
<evidence type="ECO:0000313" key="3">
    <source>
        <dbReference type="Proteomes" id="UP000825483"/>
    </source>
</evidence>
<reference evidence="2" key="1">
    <citation type="journal article" date="2022" name="Int. J. Syst. Evol. Microbiol.">
        <title>Prevotella lacticifex sp. nov., isolated from the rumen of cows.</title>
        <authorList>
            <person name="Shinkai T."/>
            <person name="Ikeyama N."/>
            <person name="Kumagai M."/>
            <person name="Ohmori H."/>
            <person name="Sakamoto M."/>
            <person name="Ohkuma M."/>
            <person name="Mitsumori M."/>
        </authorList>
    </citation>
    <scope>NUCLEOTIDE SEQUENCE</scope>
    <source>
        <strain evidence="2">R5076</strain>
    </source>
</reference>
<dbReference type="RefSeq" id="WP_223925571.1">
    <property type="nucleotide sequence ID" value="NZ_BPTU01000001.1"/>
</dbReference>
<dbReference type="Proteomes" id="UP000825483">
    <property type="component" value="Unassembled WGS sequence"/>
</dbReference>
<dbReference type="EMBL" id="BPUB01000002">
    <property type="protein sequence ID" value="GJG59395.1"/>
    <property type="molecule type" value="Genomic_DNA"/>
</dbReference>
<evidence type="ECO:0000313" key="2">
    <source>
        <dbReference type="EMBL" id="GJG59395.1"/>
    </source>
</evidence>